<sequence length="565" mass="57672">MNEEYSGAPGPASDLKDVDTNATEFGNYGVQVPSSVKSEPGPASSDGLSERLAKQASLGGGNSGTQEYRDSPSPPPRGRSAAARKQTALQEKNRRAQRRFRERQKMKVAELEGQVATLTSQLERLTSEHTALAAHSQRLEAALAASAAREERAAAAAACSPRAAQDDLGRPPLAPAAPALSTTGGVPATVAEVTGSGVGGSGGAAGGEMRSGEPGSGPRLGEDEGRLPVVFQGDLRLTLRDGQSLSLTSCQLRDMTPAELARYYKTYVNELAQSLVEGGAPGPRVEALVDDVCRLWTRVGLCNPAGVKHFSLTRVEPGAGAAGGPDDRVAAVSRALDLRPDQRASLARLRALFAGKLASIRARRRAVRALAALYLASHEAARSLREALREEHILVLDFESTIFKHVLTNLQVAQLMIHSFPWTPDCLALCTWIAAEAGDADALSSLALEAQRKAAAAAAAAGVGGLSPHGGAPGPPPGDFGPVPMVGLPPRALSVYAPSPFSGGAGSEMNGGVPVAAASAAGGPGSALGSAPANGAQAFNVGLAAFGGAGALGGMPGMMPVHTAT</sequence>
<feature type="compositionally biased region" description="Gly residues" evidence="1">
    <location>
        <begin position="196"/>
        <end position="206"/>
    </location>
</feature>
<comment type="caution">
    <text evidence="3">The sequence shown here is derived from an EMBL/GenBank/DDBJ whole genome shotgun (WGS) entry which is preliminary data.</text>
</comment>
<dbReference type="InterPro" id="IPR004827">
    <property type="entry name" value="bZIP"/>
</dbReference>
<organism evidence="3 4">
    <name type="scientific">Prototheca wickerhamii</name>
    <dbReference type="NCBI Taxonomy" id="3111"/>
    <lineage>
        <taxon>Eukaryota</taxon>
        <taxon>Viridiplantae</taxon>
        <taxon>Chlorophyta</taxon>
        <taxon>core chlorophytes</taxon>
        <taxon>Trebouxiophyceae</taxon>
        <taxon>Chlorellales</taxon>
        <taxon>Chlorellaceae</taxon>
        <taxon>Prototheca</taxon>
    </lineage>
</organism>
<evidence type="ECO:0000259" key="2">
    <source>
        <dbReference type="PROSITE" id="PS50217"/>
    </source>
</evidence>
<gene>
    <name evidence="3" type="ORF">QBZ16_004468</name>
</gene>
<reference evidence="3" key="1">
    <citation type="submission" date="2021-01" db="EMBL/GenBank/DDBJ databases">
        <authorList>
            <person name="Eckstrom K.M.E."/>
        </authorList>
    </citation>
    <scope>NUCLEOTIDE SEQUENCE</scope>
    <source>
        <strain evidence="3">UVCC 0001</strain>
    </source>
</reference>
<dbReference type="PROSITE" id="PS50217">
    <property type="entry name" value="BZIP"/>
    <property type="match status" value="1"/>
</dbReference>
<dbReference type="EMBL" id="JASFZW010000006">
    <property type="protein sequence ID" value="KAK2077622.1"/>
    <property type="molecule type" value="Genomic_DNA"/>
</dbReference>
<proteinExistence type="predicted"/>
<dbReference type="SMART" id="SM00338">
    <property type="entry name" value="BRLZ"/>
    <property type="match status" value="1"/>
</dbReference>
<evidence type="ECO:0000256" key="1">
    <source>
        <dbReference type="SAM" id="MobiDB-lite"/>
    </source>
</evidence>
<dbReference type="Pfam" id="PF00170">
    <property type="entry name" value="bZIP_1"/>
    <property type="match status" value="1"/>
</dbReference>
<dbReference type="Gene3D" id="1.20.5.170">
    <property type="match status" value="1"/>
</dbReference>
<feature type="domain" description="BZIP" evidence="2">
    <location>
        <begin position="83"/>
        <end position="146"/>
    </location>
</feature>
<dbReference type="Proteomes" id="UP001255856">
    <property type="component" value="Unassembled WGS sequence"/>
</dbReference>
<evidence type="ECO:0000313" key="3">
    <source>
        <dbReference type="EMBL" id="KAK2077622.1"/>
    </source>
</evidence>
<dbReference type="GO" id="GO:0003700">
    <property type="term" value="F:DNA-binding transcription factor activity"/>
    <property type="evidence" value="ECO:0007669"/>
    <property type="project" value="InterPro"/>
</dbReference>
<accession>A0AAD9IKE8</accession>
<dbReference type="InterPro" id="IPR046347">
    <property type="entry name" value="bZIP_sf"/>
</dbReference>
<protein>
    <recommendedName>
        <fullName evidence="2">BZIP domain-containing protein</fullName>
    </recommendedName>
</protein>
<evidence type="ECO:0000313" key="4">
    <source>
        <dbReference type="Proteomes" id="UP001255856"/>
    </source>
</evidence>
<feature type="region of interest" description="Disordered" evidence="1">
    <location>
        <begin position="1"/>
        <end position="106"/>
    </location>
</feature>
<dbReference type="AlphaFoldDB" id="A0AAD9IKE8"/>
<name>A0AAD9IKE8_PROWI</name>
<dbReference type="SUPFAM" id="SSF57959">
    <property type="entry name" value="Leucine zipper domain"/>
    <property type="match status" value="1"/>
</dbReference>
<keyword evidence="4" id="KW-1185">Reference proteome</keyword>
<feature type="region of interest" description="Disordered" evidence="1">
    <location>
        <begin position="158"/>
        <end position="225"/>
    </location>
</feature>